<organism evidence="1 2">
    <name type="scientific">Streptococcus suis</name>
    <dbReference type="NCBI Taxonomy" id="1307"/>
    <lineage>
        <taxon>Bacteria</taxon>
        <taxon>Bacillati</taxon>
        <taxon>Bacillota</taxon>
        <taxon>Bacilli</taxon>
        <taxon>Lactobacillales</taxon>
        <taxon>Streptococcaceae</taxon>
        <taxon>Streptococcus</taxon>
    </lineage>
</organism>
<dbReference type="GO" id="GO:0016787">
    <property type="term" value="F:hydrolase activity"/>
    <property type="evidence" value="ECO:0007669"/>
    <property type="project" value="UniProtKB-KW"/>
</dbReference>
<dbReference type="RefSeq" id="WP_160864033.1">
    <property type="nucleotide sequence ID" value="NZ_WNXH01000006.1"/>
</dbReference>
<accession>A0A6L8MWY4</accession>
<dbReference type="SUPFAM" id="SSF53474">
    <property type="entry name" value="alpha/beta-Hydrolases"/>
    <property type="match status" value="1"/>
</dbReference>
<protein>
    <submittedName>
        <fullName evidence="1">Alpha/beta hydrolase</fullName>
    </submittedName>
</protein>
<dbReference type="Gene3D" id="3.40.50.1820">
    <property type="entry name" value="alpha/beta hydrolase"/>
    <property type="match status" value="1"/>
</dbReference>
<name>A0A6L8MWY4_STRSU</name>
<comment type="caution">
    <text evidence="1">The sequence shown here is derived from an EMBL/GenBank/DDBJ whole genome shotgun (WGS) entry which is preliminary data.</text>
</comment>
<evidence type="ECO:0000313" key="2">
    <source>
        <dbReference type="Proteomes" id="UP000483765"/>
    </source>
</evidence>
<dbReference type="PANTHER" id="PTHR43329">
    <property type="entry name" value="EPOXIDE HYDROLASE"/>
    <property type="match status" value="1"/>
</dbReference>
<sequence>MMRKRVSHRLLLTITIAIAAMYCYHQIQIQLEQPLRQPLGQTVTIKNKKMNVLVEGKGNKTLVFLAGGGTTSPILDFQALTSRLKDDFRIIVVEKFGYGFSDDIDEKREIQTIVADTRSALKQLGIQGELILCPHSLSSLEALYWSNHYPDEVEAIVGLDMAFPASYQTMDINPSLFHALSFASHFGITRFFPSLANQPALNQPFLSNQEKATYQALLHHHPISTNMLNELEELKENADTINNLPTPSIPMLLFVSNGDGTGFTQAEWLGYAHQFCKKANNIKIIQLDCPHYVHDYLPKQIAEQIKEFAR</sequence>
<proteinExistence type="predicted"/>
<dbReference type="InterPro" id="IPR029058">
    <property type="entry name" value="AB_hydrolase_fold"/>
</dbReference>
<dbReference type="Proteomes" id="UP000483765">
    <property type="component" value="Unassembled WGS sequence"/>
</dbReference>
<dbReference type="EMBL" id="WNXH01000006">
    <property type="protein sequence ID" value="MYN69607.1"/>
    <property type="molecule type" value="Genomic_DNA"/>
</dbReference>
<evidence type="ECO:0000313" key="1">
    <source>
        <dbReference type="EMBL" id="MYN69607.1"/>
    </source>
</evidence>
<keyword evidence="1" id="KW-0378">Hydrolase</keyword>
<reference evidence="1 2" key="1">
    <citation type="submission" date="2019-11" db="EMBL/GenBank/DDBJ databases">
        <title>Divergent Streptococcus suis from cattle.</title>
        <authorList>
            <person name="Williamson C."/>
        </authorList>
    </citation>
    <scope>NUCLEOTIDE SEQUENCE [LARGE SCALE GENOMIC DNA]</scope>
    <source>
        <strain evidence="1 2">10-36905</strain>
    </source>
</reference>
<gene>
    <name evidence="1" type="ORF">GLP18_05050</name>
</gene>
<dbReference type="AlphaFoldDB" id="A0A6L8MWY4"/>